<organism evidence="2 3">
    <name type="scientific">Folsomia candida</name>
    <name type="common">Springtail</name>
    <dbReference type="NCBI Taxonomy" id="158441"/>
    <lineage>
        <taxon>Eukaryota</taxon>
        <taxon>Metazoa</taxon>
        <taxon>Ecdysozoa</taxon>
        <taxon>Arthropoda</taxon>
        <taxon>Hexapoda</taxon>
        <taxon>Collembola</taxon>
        <taxon>Entomobryomorpha</taxon>
        <taxon>Isotomoidea</taxon>
        <taxon>Isotomidae</taxon>
        <taxon>Proisotominae</taxon>
        <taxon>Folsomia</taxon>
    </lineage>
</organism>
<feature type="transmembrane region" description="Helical" evidence="1">
    <location>
        <begin position="12"/>
        <end position="34"/>
    </location>
</feature>
<evidence type="ECO:0000256" key="1">
    <source>
        <dbReference type="SAM" id="Phobius"/>
    </source>
</evidence>
<name>A0A226D0R2_FOLCA</name>
<accession>A0A226D0R2</accession>
<keyword evidence="1" id="KW-1133">Transmembrane helix</keyword>
<protein>
    <submittedName>
        <fullName evidence="2">Uncharacterized protein</fullName>
    </submittedName>
</protein>
<feature type="transmembrane region" description="Helical" evidence="1">
    <location>
        <begin position="72"/>
        <end position="91"/>
    </location>
</feature>
<gene>
    <name evidence="2" type="ORF">Fcan01_26888</name>
</gene>
<comment type="caution">
    <text evidence="2">The sequence shown here is derived from an EMBL/GenBank/DDBJ whole genome shotgun (WGS) entry which is preliminary data.</text>
</comment>
<dbReference type="Proteomes" id="UP000198287">
    <property type="component" value="Unassembled WGS sequence"/>
</dbReference>
<keyword evidence="3" id="KW-1185">Reference proteome</keyword>
<reference evidence="2 3" key="1">
    <citation type="submission" date="2015-12" db="EMBL/GenBank/DDBJ databases">
        <title>The genome of Folsomia candida.</title>
        <authorList>
            <person name="Faddeeva A."/>
            <person name="Derks M.F."/>
            <person name="Anvar Y."/>
            <person name="Smit S."/>
            <person name="Van Straalen N."/>
            <person name="Roelofs D."/>
        </authorList>
    </citation>
    <scope>NUCLEOTIDE SEQUENCE [LARGE SCALE GENOMIC DNA]</scope>
    <source>
        <strain evidence="2 3">VU population</strain>
        <tissue evidence="2">Whole body</tissue>
    </source>
</reference>
<keyword evidence="1" id="KW-0812">Transmembrane</keyword>
<feature type="transmembrane region" description="Helical" evidence="1">
    <location>
        <begin position="103"/>
        <end position="122"/>
    </location>
</feature>
<evidence type="ECO:0000313" key="2">
    <source>
        <dbReference type="EMBL" id="OXA38388.1"/>
    </source>
</evidence>
<sequence>MTVALYNAERVMAILCAAVYITINSATTIVELLTKIVTLNRQKIQAGLFHGRIMYYVIIKIAVQIAEDMHKVTALVEILVTRVTLVTITYVSVRLGHLMSGSMLVFLVFVGVCMFLFAKTVLSKTGGAFKNSKLLRSFKDVDIYWACAVTKTRFT</sequence>
<dbReference type="EMBL" id="LNIX01000046">
    <property type="protein sequence ID" value="OXA38388.1"/>
    <property type="molecule type" value="Genomic_DNA"/>
</dbReference>
<dbReference type="AlphaFoldDB" id="A0A226D0R2"/>
<proteinExistence type="predicted"/>
<keyword evidence="1" id="KW-0472">Membrane</keyword>
<evidence type="ECO:0000313" key="3">
    <source>
        <dbReference type="Proteomes" id="UP000198287"/>
    </source>
</evidence>